<proteinExistence type="predicted"/>
<sequence>MPAFNRLRLPEPFVCPNCHQGYEQILQFTYGYAWQFDYEIGDTVNWRKEPRADEGVPGAGRVYVEAILERACPHCGHDVPWPRSAFEIELRKDVIVAARPGIHHVTHTRQDRWVVAEP</sequence>
<reference evidence="1 2" key="1">
    <citation type="submission" date="2022-04" db="EMBL/GenBank/DDBJ databases">
        <title>Genome draft of Actinomadura sp. ATCC 31491.</title>
        <authorList>
            <person name="Shi X."/>
            <person name="Du Y."/>
        </authorList>
    </citation>
    <scope>NUCLEOTIDE SEQUENCE [LARGE SCALE GENOMIC DNA]</scope>
    <source>
        <strain evidence="1 2">ATCC 31491</strain>
    </source>
</reference>
<keyword evidence="2" id="KW-1185">Reference proteome</keyword>
<dbReference type="EMBL" id="JAKRKC020000002">
    <property type="protein sequence ID" value="MCK2218575.1"/>
    <property type="molecule type" value="Genomic_DNA"/>
</dbReference>
<comment type="caution">
    <text evidence="1">The sequence shown here is derived from an EMBL/GenBank/DDBJ whole genome shotgun (WGS) entry which is preliminary data.</text>
</comment>
<accession>A0ABT0G1X5</accession>
<organism evidence="1 2">
    <name type="scientific">Actinomadura luzonensis</name>
    <dbReference type="NCBI Taxonomy" id="2805427"/>
    <lineage>
        <taxon>Bacteria</taxon>
        <taxon>Bacillati</taxon>
        <taxon>Actinomycetota</taxon>
        <taxon>Actinomycetes</taxon>
        <taxon>Streptosporangiales</taxon>
        <taxon>Thermomonosporaceae</taxon>
        <taxon>Actinomadura</taxon>
    </lineage>
</organism>
<name>A0ABT0G1X5_9ACTN</name>
<dbReference type="Proteomes" id="UP001317259">
    <property type="component" value="Unassembled WGS sequence"/>
</dbReference>
<evidence type="ECO:0000313" key="2">
    <source>
        <dbReference type="Proteomes" id="UP001317259"/>
    </source>
</evidence>
<evidence type="ECO:0008006" key="3">
    <source>
        <dbReference type="Google" id="ProtNLM"/>
    </source>
</evidence>
<dbReference type="RefSeq" id="WP_242378625.1">
    <property type="nucleotide sequence ID" value="NZ_JAKRKC020000002.1"/>
</dbReference>
<gene>
    <name evidence="1" type="ORF">MF672_032980</name>
</gene>
<evidence type="ECO:0000313" key="1">
    <source>
        <dbReference type="EMBL" id="MCK2218575.1"/>
    </source>
</evidence>
<protein>
    <recommendedName>
        <fullName evidence="3">Acetophenone carboxylase</fullName>
    </recommendedName>
</protein>